<keyword evidence="2" id="KW-1185">Reference proteome</keyword>
<dbReference type="Proteomes" id="UP000675047">
    <property type="component" value="Unassembled WGS sequence"/>
</dbReference>
<dbReference type="RefSeq" id="WP_210665069.1">
    <property type="nucleotide sequence ID" value="NZ_JAGFBV010000003.1"/>
</dbReference>
<evidence type="ECO:0000313" key="2">
    <source>
        <dbReference type="Proteomes" id="UP000675047"/>
    </source>
</evidence>
<reference evidence="1 2" key="1">
    <citation type="submission" date="2021-03" db="EMBL/GenBank/DDBJ databases">
        <title>Flavobacterium Flabelliformis Sp. Nov. And Flavobacterium Geliluteum Sp. Nov., Two Novel Multidrug Resistant Psychrophilic Species Isolated From Antarctica.</title>
        <authorList>
            <person name="Kralova S."/>
            <person name="Busse H.J."/>
            <person name="Bezdicek M."/>
            <person name="Nykrynova M."/>
            <person name="Kroupova E."/>
            <person name="Krsek D."/>
            <person name="Sedlacek I."/>
        </authorList>
    </citation>
    <scope>NUCLEOTIDE SEQUENCE [LARGE SCALE GENOMIC DNA]</scope>
    <source>
        <strain evidence="1 2">P7388</strain>
    </source>
</reference>
<comment type="caution">
    <text evidence="1">The sequence shown here is derived from an EMBL/GenBank/DDBJ whole genome shotgun (WGS) entry which is preliminary data.</text>
</comment>
<accession>A0A940X712</accession>
<proteinExistence type="predicted"/>
<name>A0A940X712_9FLAO</name>
<gene>
    <name evidence="1" type="ORF">J3495_02905</name>
</gene>
<dbReference type="AlphaFoldDB" id="A0A940X712"/>
<dbReference type="NCBIfam" id="TIGR03643">
    <property type="entry name" value="TIGR03643 family protein"/>
    <property type="match status" value="1"/>
</dbReference>
<organism evidence="1 2">
    <name type="scientific">Flavobacterium geliluteum</name>
    <dbReference type="NCBI Taxonomy" id="2816120"/>
    <lineage>
        <taxon>Bacteria</taxon>
        <taxon>Pseudomonadati</taxon>
        <taxon>Bacteroidota</taxon>
        <taxon>Flavobacteriia</taxon>
        <taxon>Flavobacteriales</taxon>
        <taxon>Flavobacteriaceae</taxon>
        <taxon>Flavobacterium</taxon>
    </lineage>
</organism>
<dbReference type="Pfam" id="PF10985">
    <property type="entry name" value="DUF2805"/>
    <property type="match status" value="1"/>
</dbReference>
<dbReference type="InterPro" id="IPR019882">
    <property type="entry name" value="CHP03643"/>
</dbReference>
<dbReference type="EMBL" id="JAGFBV010000003">
    <property type="protein sequence ID" value="MBP4137026.1"/>
    <property type="molecule type" value="Genomic_DNA"/>
</dbReference>
<evidence type="ECO:0000313" key="1">
    <source>
        <dbReference type="EMBL" id="MBP4137026.1"/>
    </source>
</evidence>
<protein>
    <submittedName>
        <fullName evidence="1">TIGR03643 family protein</fullName>
    </submittedName>
</protein>
<sequence>MLSVKKVESLSEVDVDRIIEMAWEDRTPFEAIKFQFNLSEADVKSLMKKELKFSSYRLWRTRVENCKTKHAAKRVSGIDRFKCNLQRAISNNKISKRR</sequence>